<feature type="chain" id="PRO_5045629325" description="Secreted protein" evidence="1">
    <location>
        <begin position="24"/>
        <end position="67"/>
    </location>
</feature>
<name>A0ABN7B046_9HEMI</name>
<sequence>MFVSTCFHLGCFGVLVRVLCVEAARVAPILTFTPAHRRITGEPSGAQPPGVLDAPIADVYLFILLQN</sequence>
<dbReference type="Proteomes" id="UP001307889">
    <property type="component" value="Chromosome 8"/>
</dbReference>
<reference evidence="2 3" key="1">
    <citation type="submission" date="2023-09" db="EMBL/GenBank/DDBJ databases">
        <title>Nesidiocoris tenuis whole genome shotgun sequence.</title>
        <authorList>
            <person name="Shibata T."/>
            <person name="Shimoda M."/>
            <person name="Kobayashi T."/>
            <person name="Uehara T."/>
        </authorList>
    </citation>
    <scope>NUCLEOTIDE SEQUENCE [LARGE SCALE GENOMIC DNA]</scope>
    <source>
        <strain evidence="2 3">Japan</strain>
    </source>
</reference>
<evidence type="ECO:0000256" key="1">
    <source>
        <dbReference type="SAM" id="SignalP"/>
    </source>
</evidence>
<organism evidence="2 3">
    <name type="scientific">Nesidiocoris tenuis</name>
    <dbReference type="NCBI Taxonomy" id="355587"/>
    <lineage>
        <taxon>Eukaryota</taxon>
        <taxon>Metazoa</taxon>
        <taxon>Ecdysozoa</taxon>
        <taxon>Arthropoda</taxon>
        <taxon>Hexapoda</taxon>
        <taxon>Insecta</taxon>
        <taxon>Pterygota</taxon>
        <taxon>Neoptera</taxon>
        <taxon>Paraneoptera</taxon>
        <taxon>Hemiptera</taxon>
        <taxon>Heteroptera</taxon>
        <taxon>Panheteroptera</taxon>
        <taxon>Cimicomorpha</taxon>
        <taxon>Miridae</taxon>
        <taxon>Dicyphina</taxon>
        <taxon>Nesidiocoris</taxon>
    </lineage>
</organism>
<keyword evidence="3" id="KW-1185">Reference proteome</keyword>
<proteinExistence type="predicted"/>
<evidence type="ECO:0008006" key="4">
    <source>
        <dbReference type="Google" id="ProtNLM"/>
    </source>
</evidence>
<evidence type="ECO:0000313" key="2">
    <source>
        <dbReference type="EMBL" id="BES97790.1"/>
    </source>
</evidence>
<keyword evidence="1" id="KW-0732">Signal</keyword>
<dbReference type="EMBL" id="AP028916">
    <property type="protein sequence ID" value="BES97790.1"/>
    <property type="molecule type" value="Genomic_DNA"/>
</dbReference>
<feature type="signal peptide" evidence="1">
    <location>
        <begin position="1"/>
        <end position="23"/>
    </location>
</feature>
<evidence type="ECO:0000313" key="3">
    <source>
        <dbReference type="Proteomes" id="UP001307889"/>
    </source>
</evidence>
<gene>
    <name evidence="2" type="ORF">NTJ_10605</name>
</gene>
<protein>
    <recommendedName>
        <fullName evidence="4">Secreted protein</fullName>
    </recommendedName>
</protein>
<accession>A0ABN7B046</accession>